<dbReference type="InterPro" id="IPR000119">
    <property type="entry name" value="Hist_DNA-bd"/>
</dbReference>
<dbReference type="GO" id="GO:0030527">
    <property type="term" value="F:structural constituent of chromatin"/>
    <property type="evidence" value="ECO:0007669"/>
    <property type="project" value="InterPro"/>
</dbReference>
<evidence type="ECO:0000256" key="3">
    <source>
        <dbReference type="RuleBase" id="RU003939"/>
    </source>
</evidence>
<organism evidence="4 5">
    <name type="scientific">Kouleothrix aurantiaca</name>
    <dbReference type="NCBI Taxonomy" id="186479"/>
    <lineage>
        <taxon>Bacteria</taxon>
        <taxon>Bacillati</taxon>
        <taxon>Chloroflexota</taxon>
        <taxon>Chloroflexia</taxon>
        <taxon>Chloroflexales</taxon>
        <taxon>Roseiflexineae</taxon>
        <taxon>Roseiflexaceae</taxon>
        <taxon>Kouleothrix</taxon>
    </lineage>
</organism>
<dbReference type="SUPFAM" id="SSF47729">
    <property type="entry name" value="IHF-like DNA-binding proteins"/>
    <property type="match status" value="1"/>
</dbReference>
<dbReference type="CDD" id="cd13831">
    <property type="entry name" value="HU"/>
    <property type="match status" value="1"/>
</dbReference>
<evidence type="ECO:0000313" key="5">
    <source>
        <dbReference type="Proteomes" id="UP000050509"/>
    </source>
</evidence>
<sequence>MTEQNETKAIYGKQTLVKDVAGRVSGLSQQQVGAVIDATLKAIQERVASGQNVTLTGFGTFRRSTRAERQGTNIRTRQPITIPAANVVRFTAGSIFKDAVSGRGSK</sequence>
<dbReference type="InterPro" id="IPR010992">
    <property type="entry name" value="IHF-like_DNA-bd_dom_sf"/>
</dbReference>
<keyword evidence="2" id="KW-0238">DNA-binding</keyword>
<dbReference type="Proteomes" id="UP000050509">
    <property type="component" value="Unassembled WGS sequence"/>
</dbReference>
<gene>
    <name evidence="4" type="ORF">SE17_04365</name>
</gene>
<protein>
    <recommendedName>
        <fullName evidence="6">DNA-binding protein</fullName>
    </recommendedName>
</protein>
<dbReference type="GO" id="GO:0003677">
    <property type="term" value="F:DNA binding"/>
    <property type="evidence" value="ECO:0007669"/>
    <property type="project" value="UniProtKB-KW"/>
</dbReference>
<dbReference type="AlphaFoldDB" id="A0A0P9FM74"/>
<dbReference type="SMART" id="SM00411">
    <property type="entry name" value="BHL"/>
    <property type="match status" value="1"/>
</dbReference>
<evidence type="ECO:0000256" key="1">
    <source>
        <dbReference type="ARBA" id="ARBA00023067"/>
    </source>
</evidence>
<reference evidence="4 5" key="1">
    <citation type="submission" date="2015-09" db="EMBL/GenBank/DDBJ databases">
        <title>Draft genome sequence of Kouleothrix aurantiaca JCM 19913.</title>
        <authorList>
            <person name="Hemp J."/>
        </authorList>
    </citation>
    <scope>NUCLEOTIDE SEQUENCE [LARGE SCALE GENOMIC DNA]</scope>
    <source>
        <strain evidence="4 5">COM-B</strain>
    </source>
</reference>
<comment type="similarity">
    <text evidence="3">Belongs to the bacterial histone-like protein family.</text>
</comment>
<accession>A0A0P9FM74</accession>
<dbReference type="Pfam" id="PF00216">
    <property type="entry name" value="Bac_DNA_binding"/>
    <property type="match status" value="1"/>
</dbReference>
<dbReference type="PANTHER" id="PTHR33175">
    <property type="entry name" value="DNA-BINDING PROTEIN HU"/>
    <property type="match status" value="1"/>
</dbReference>
<dbReference type="Gene3D" id="4.10.520.10">
    <property type="entry name" value="IHF-like DNA-binding proteins"/>
    <property type="match status" value="1"/>
</dbReference>
<dbReference type="GO" id="GO:0030261">
    <property type="term" value="P:chromosome condensation"/>
    <property type="evidence" value="ECO:0007669"/>
    <property type="project" value="UniProtKB-KW"/>
</dbReference>
<name>A0A0P9FM74_9CHLR</name>
<dbReference type="GO" id="GO:0005829">
    <property type="term" value="C:cytosol"/>
    <property type="evidence" value="ECO:0007669"/>
    <property type="project" value="TreeGrafter"/>
</dbReference>
<dbReference type="EMBL" id="LJCR01000072">
    <property type="protein sequence ID" value="KPV54335.1"/>
    <property type="molecule type" value="Genomic_DNA"/>
</dbReference>
<dbReference type="PRINTS" id="PR01727">
    <property type="entry name" value="DNABINDINGHU"/>
</dbReference>
<dbReference type="PANTHER" id="PTHR33175:SF3">
    <property type="entry name" value="DNA-BINDING PROTEIN HU-BETA"/>
    <property type="match status" value="1"/>
</dbReference>
<keyword evidence="5" id="KW-1185">Reference proteome</keyword>
<evidence type="ECO:0000256" key="2">
    <source>
        <dbReference type="ARBA" id="ARBA00023125"/>
    </source>
</evidence>
<keyword evidence="1" id="KW-0226">DNA condensation</keyword>
<evidence type="ECO:0000313" key="4">
    <source>
        <dbReference type="EMBL" id="KPV54335.1"/>
    </source>
</evidence>
<proteinExistence type="inferred from homology"/>
<comment type="caution">
    <text evidence="4">The sequence shown here is derived from an EMBL/GenBank/DDBJ whole genome shotgun (WGS) entry which is preliminary data.</text>
</comment>
<evidence type="ECO:0008006" key="6">
    <source>
        <dbReference type="Google" id="ProtNLM"/>
    </source>
</evidence>